<dbReference type="PROSITE" id="PS50011">
    <property type="entry name" value="PROTEIN_KINASE_DOM"/>
    <property type="match status" value="1"/>
</dbReference>
<accession>A0A0D2NA59</accession>
<evidence type="ECO:0000313" key="3">
    <source>
        <dbReference type="EMBL" id="KIZ02471.1"/>
    </source>
</evidence>
<dbReference type="Proteomes" id="UP000054498">
    <property type="component" value="Unassembled WGS sequence"/>
</dbReference>
<dbReference type="OrthoDB" id="535720at2759"/>
<dbReference type="SUPFAM" id="SSF56112">
    <property type="entry name" value="Protein kinase-like (PK-like)"/>
    <property type="match status" value="1"/>
</dbReference>
<feature type="compositionally biased region" description="Low complexity" evidence="1">
    <location>
        <begin position="260"/>
        <end position="270"/>
    </location>
</feature>
<dbReference type="InterPro" id="IPR011009">
    <property type="entry name" value="Kinase-like_dom_sf"/>
</dbReference>
<dbReference type="PANTHER" id="PTHR23257">
    <property type="entry name" value="SERINE-THREONINE PROTEIN KINASE"/>
    <property type="match status" value="1"/>
</dbReference>
<feature type="region of interest" description="Disordered" evidence="1">
    <location>
        <begin position="284"/>
        <end position="307"/>
    </location>
</feature>
<dbReference type="Gene3D" id="1.10.510.10">
    <property type="entry name" value="Transferase(Phosphotransferase) domain 1"/>
    <property type="match status" value="1"/>
</dbReference>
<dbReference type="STRING" id="145388.A0A0D2NA59"/>
<evidence type="ECO:0000259" key="2">
    <source>
        <dbReference type="PROSITE" id="PS50011"/>
    </source>
</evidence>
<sequence length="307" mass="31002">MQSNELSKASDVYSFGMVMYEALTWRLPYHTIPSIVLYIRVRYPDEWPFIPEPPVIPPEGDLPGSPGGIRLQLYIELMKECWDPDPDKRPTLDQIATRLKVQQTITDKAALLTIQEAPAEGESVSTSAPSSLRSSLDSGGGGGGGGSGSGSIDAGPFPAQDSPFFSDCAATPPTVVLAAAVDGRAGRPAAPDDSPFFAAGILEGDASAEPPSPKAGAGGAAGSPGSPAADFDSPFFSGRANDTAEAPPDAAMGDLQPGGSPSAPAAAANSPFCAAEGPATAADSPFFGAFGAARGAGGLDSEDSTGT</sequence>
<dbReference type="AlphaFoldDB" id="A0A0D2NA59"/>
<organism evidence="3 4">
    <name type="scientific">Monoraphidium neglectum</name>
    <dbReference type="NCBI Taxonomy" id="145388"/>
    <lineage>
        <taxon>Eukaryota</taxon>
        <taxon>Viridiplantae</taxon>
        <taxon>Chlorophyta</taxon>
        <taxon>core chlorophytes</taxon>
        <taxon>Chlorophyceae</taxon>
        <taxon>CS clade</taxon>
        <taxon>Sphaeropleales</taxon>
        <taxon>Selenastraceae</taxon>
        <taxon>Monoraphidium</taxon>
    </lineage>
</organism>
<reference evidence="3 4" key="1">
    <citation type="journal article" date="2013" name="BMC Genomics">
        <title>Reconstruction of the lipid metabolism for the microalga Monoraphidium neglectum from its genome sequence reveals characteristics suitable for biofuel production.</title>
        <authorList>
            <person name="Bogen C."/>
            <person name="Al-Dilaimi A."/>
            <person name="Albersmeier A."/>
            <person name="Wichmann J."/>
            <person name="Grundmann M."/>
            <person name="Rupp O."/>
            <person name="Lauersen K.J."/>
            <person name="Blifernez-Klassen O."/>
            <person name="Kalinowski J."/>
            <person name="Goesmann A."/>
            <person name="Mussgnug J.H."/>
            <person name="Kruse O."/>
        </authorList>
    </citation>
    <scope>NUCLEOTIDE SEQUENCE [LARGE SCALE GENOMIC DNA]</scope>
    <source>
        <strain evidence="3 4">SAG 48.87</strain>
    </source>
</reference>
<dbReference type="KEGG" id="mng:MNEG_5491"/>
<gene>
    <name evidence="3" type="ORF">MNEG_5491</name>
</gene>
<dbReference type="InterPro" id="IPR050167">
    <property type="entry name" value="Ser_Thr_protein_kinase"/>
</dbReference>
<feature type="compositionally biased region" description="Low complexity" evidence="1">
    <location>
        <begin position="123"/>
        <end position="137"/>
    </location>
</feature>
<feature type="compositionally biased region" description="Gly residues" evidence="1">
    <location>
        <begin position="138"/>
        <end position="149"/>
    </location>
</feature>
<evidence type="ECO:0000256" key="1">
    <source>
        <dbReference type="SAM" id="MobiDB-lite"/>
    </source>
</evidence>
<name>A0A0D2NA59_9CHLO</name>
<dbReference type="EMBL" id="KK101041">
    <property type="protein sequence ID" value="KIZ02471.1"/>
    <property type="molecule type" value="Genomic_DNA"/>
</dbReference>
<dbReference type="GO" id="GO:0005524">
    <property type="term" value="F:ATP binding"/>
    <property type="evidence" value="ECO:0007669"/>
    <property type="project" value="InterPro"/>
</dbReference>
<dbReference type="GeneID" id="25738368"/>
<feature type="domain" description="Protein kinase" evidence="2">
    <location>
        <begin position="1"/>
        <end position="105"/>
    </location>
</feature>
<dbReference type="RefSeq" id="XP_013901490.1">
    <property type="nucleotide sequence ID" value="XM_014046036.1"/>
</dbReference>
<keyword evidence="4" id="KW-1185">Reference proteome</keyword>
<dbReference type="GO" id="GO:0005737">
    <property type="term" value="C:cytoplasm"/>
    <property type="evidence" value="ECO:0007669"/>
    <property type="project" value="TreeGrafter"/>
</dbReference>
<feature type="region of interest" description="Disordered" evidence="1">
    <location>
        <begin position="118"/>
        <end position="166"/>
    </location>
</feature>
<dbReference type="InterPro" id="IPR000719">
    <property type="entry name" value="Prot_kinase_dom"/>
</dbReference>
<dbReference type="GO" id="GO:0004672">
    <property type="term" value="F:protein kinase activity"/>
    <property type="evidence" value="ECO:0007669"/>
    <property type="project" value="InterPro"/>
</dbReference>
<proteinExistence type="predicted"/>
<dbReference type="GO" id="GO:0007165">
    <property type="term" value="P:signal transduction"/>
    <property type="evidence" value="ECO:0007669"/>
    <property type="project" value="TreeGrafter"/>
</dbReference>
<feature type="region of interest" description="Disordered" evidence="1">
    <location>
        <begin position="203"/>
        <end position="270"/>
    </location>
</feature>
<protein>
    <recommendedName>
        <fullName evidence="2">Protein kinase domain-containing protein</fullName>
    </recommendedName>
</protein>
<evidence type="ECO:0000313" key="4">
    <source>
        <dbReference type="Proteomes" id="UP000054498"/>
    </source>
</evidence>